<proteinExistence type="inferred from homology"/>
<dbReference type="Proteomes" id="UP001317532">
    <property type="component" value="Chromosome"/>
</dbReference>
<organism evidence="12 13">
    <name type="scientific">Vulcanimicrobium alpinum</name>
    <dbReference type="NCBI Taxonomy" id="3016050"/>
    <lineage>
        <taxon>Bacteria</taxon>
        <taxon>Bacillati</taxon>
        <taxon>Vulcanimicrobiota</taxon>
        <taxon>Vulcanimicrobiia</taxon>
        <taxon>Vulcanimicrobiales</taxon>
        <taxon>Vulcanimicrobiaceae</taxon>
        <taxon>Vulcanimicrobium</taxon>
    </lineage>
</organism>
<dbReference type="NCBIfam" id="TIGR00476">
    <property type="entry name" value="selD"/>
    <property type="match status" value="1"/>
</dbReference>
<dbReference type="GO" id="GO:0004756">
    <property type="term" value="F:selenide, water dikinase activity"/>
    <property type="evidence" value="ECO:0007669"/>
    <property type="project" value="UniProtKB-UniRule"/>
</dbReference>
<evidence type="ECO:0000256" key="4">
    <source>
        <dbReference type="ARBA" id="ARBA00022741"/>
    </source>
</evidence>
<evidence type="ECO:0000313" key="13">
    <source>
        <dbReference type="Proteomes" id="UP001317532"/>
    </source>
</evidence>
<keyword evidence="13" id="KW-1185">Reference proteome</keyword>
<evidence type="ECO:0000256" key="2">
    <source>
        <dbReference type="ARBA" id="ARBA00022679"/>
    </source>
</evidence>
<dbReference type="RefSeq" id="WP_317995444.1">
    <property type="nucleotide sequence ID" value="NZ_AP025523.1"/>
</dbReference>
<evidence type="ECO:0000259" key="11">
    <source>
        <dbReference type="Pfam" id="PF02769"/>
    </source>
</evidence>
<comment type="subunit">
    <text evidence="9">Homodimer.</text>
</comment>
<keyword evidence="2 9" id="KW-0808">Transferase</keyword>
<dbReference type="InterPro" id="IPR023061">
    <property type="entry name" value="SelD_I"/>
</dbReference>
<dbReference type="GO" id="GO:0005524">
    <property type="term" value="F:ATP binding"/>
    <property type="evidence" value="ECO:0007669"/>
    <property type="project" value="UniProtKB-UniRule"/>
</dbReference>
<feature type="binding site" evidence="9">
    <location>
        <begin position="140"/>
        <end position="142"/>
    </location>
    <ligand>
        <name>ATP</name>
        <dbReference type="ChEBI" id="CHEBI:30616"/>
        <note>ligand shared between dimeric partners</note>
    </ligand>
</feature>
<dbReference type="InterPro" id="IPR016188">
    <property type="entry name" value="PurM-like_N"/>
</dbReference>
<feature type="binding site" description="in other chain" evidence="9">
    <location>
        <begin position="49"/>
        <end position="51"/>
    </location>
    <ligand>
        <name>ATP</name>
        <dbReference type="ChEBI" id="CHEBI:30616"/>
        <note>ligand shared between dimeric partners</note>
    </ligand>
</feature>
<keyword evidence="3 9" id="KW-0479">Metal-binding</keyword>
<comment type="catalytic activity">
    <reaction evidence="9">
        <text>hydrogenselenide + ATP + H2O = selenophosphate + AMP + phosphate + 2 H(+)</text>
        <dbReference type="Rhea" id="RHEA:18737"/>
        <dbReference type="ChEBI" id="CHEBI:15377"/>
        <dbReference type="ChEBI" id="CHEBI:15378"/>
        <dbReference type="ChEBI" id="CHEBI:16144"/>
        <dbReference type="ChEBI" id="CHEBI:29317"/>
        <dbReference type="ChEBI" id="CHEBI:30616"/>
        <dbReference type="ChEBI" id="CHEBI:43474"/>
        <dbReference type="ChEBI" id="CHEBI:456215"/>
        <dbReference type="EC" id="2.7.9.3"/>
    </reaction>
</comment>
<comment type="cofactor">
    <cofactor evidence="9">
        <name>Mg(2+)</name>
        <dbReference type="ChEBI" id="CHEBI:18420"/>
    </cofactor>
    <text evidence="9">Binds 1 Mg(2+) ion per monomer.</text>
</comment>
<feature type="site" description="Important for catalytic activity" evidence="9">
    <location>
        <position position="22"/>
    </location>
</feature>
<dbReference type="EMBL" id="AP025523">
    <property type="protein sequence ID" value="BDE07881.1"/>
    <property type="molecule type" value="Genomic_DNA"/>
</dbReference>
<sequence>MIESPGRVRLTSLAACAGCAAKVPASLLASALSALPTSSDPNVLLGIATSDDAGIYRISDDLALVQTVDFFTPIVDDPYEFGRIAAANAISDVYAMGGTPRTALNIAAFPVETLGTEILSAILAGGAAVAAAAGVSIIGGHTIKSDEPKYGMAVTGTISPKAVVTNGGARPGDLLLLSKPIGTGILTTARRNDLIDEAALSPAIASMTRLNDRAASAMLAHGAHAATDVTGFGLAGHAGEIARASNVALAIDAGAVPLFSGVLELIARDVLPGGTRTNLDDHARFVRWSDDVPHALQVAISDAQTSGGLLIAVAPEGAHRILAELADLGTVRIVGEVLAGPAGTVFVR</sequence>
<evidence type="ECO:0000256" key="1">
    <source>
        <dbReference type="ARBA" id="ARBA00008026"/>
    </source>
</evidence>
<evidence type="ECO:0000256" key="5">
    <source>
        <dbReference type="ARBA" id="ARBA00022777"/>
    </source>
</evidence>
<feature type="binding site" evidence="9">
    <location>
        <position position="92"/>
    </location>
    <ligand>
        <name>Mg(2+)</name>
        <dbReference type="ChEBI" id="CHEBI:18420"/>
    </ligand>
</feature>
<dbReference type="EC" id="2.7.9.3" evidence="9"/>
<evidence type="ECO:0000256" key="8">
    <source>
        <dbReference type="ARBA" id="ARBA00023266"/>
    </source>
</evidence>
<evidence type="ECO:0000256" key="3">
    <source>
        <dbReference type="ARBA" id="ARBA00022723"/>
    </source>
</evidence>
<dbReference type="FunFam" id="3.30.1330.10:FF:000003">
    <property type="entry name" value="Selenide, water dikinase"/>
    <property type="match status" value="1"/>
</dbReference>
<dbReference type="NCBIfam" id="NF002098">
    <property type="entry name" value="PRK00943.1"/>
    <property type="match status" value="1"/>
</dbReference>
<keyword evidence="4 9" id="KW-0547">Nucleotide-binding</keyword>
<dbReference type="KEGG" id="vab:WPS_31570"/>
<dbReference type="PANTHER" id="PTHR10256">
    <property type="entry name" value="SELENIDE, WATER DIKINASE"/>
    <property type="match status" value="1"/>
</dbReference>
<dbReference type="GO" id="GO:0005737">
    <property type="term" value="C:cytoplasm"/>
    <property type="evidence" value="ECO:0007669"/>
    <property type="project" value="TreeGrafter"/>
</dbReference>
<dbReference type="AlphaFoldDB" id="A0AAN1XZU1"/>
<comment type="similarity">
    <text evidence="1 9">Belongs to the selenophosphate synthase 1 family. Class I subfamily.</text>
</comment>
<feature type="binding site" description="in other chain" evidence="9">
    <location>
        <position position="22"/>
    </location>
    <ligand>
        <name>ATP</name>
        <dbReference type="ChEBI" id="CHEBI:30616"/>
        <note>ligand shared between dimeric partners</note>
    </ligand>
</feature>
<feature type="domain" description="PurM-like N-terminal" evidence="10">
    <location>
        <begin position="51"/>
        <end position="158"/>
    </location>
</feature>
<reference evidence="12 13" key="1">
    <citation type="journal article" date="2022" name="ISME Commun">
        <title>Vulcanimicrobium alpinus gen. nov. sp. nov., the first cultivated representative of the candidate phylum 'Eremiobacterota', is a metabolically versatile aerobic anoxygenic phototroph.</title>
        <authorList>
            <person name="Yabe S."/>
            <person name="Muto K."/>
            <person name="Abe K."/>
            <person name="Yokota A."/>
            <person name="Staudigel H."/>
            <person name="Tebo B.M."/>
        </authorList>
    </citation>
    <scope>NUCLEOTIDE SEQUENCE [LARGE SCALE GENOMIC DNA]</scope>
    <source>
        <strain evidence="12 13">WC8-2</strain>
    </source>
</reference>
<keyword evidence="6 9" id="KW-0067">ATP-binding</keyword>
<dbReference type="Gene3D" id="3.30.1330.10">
    <property type="entry name" value="PurM-like, N-terminal domain"/>
    <property type="match status" value="1"/>
</dbReference>
<name>A0AAN1XZU1_UNVUL</name>
<dbReference type="InterPro" id="IPR010918">
    <property type="entry name" value="PurM-like_C_dom"/>
</dbReference>
<dbReference type="CDD" id="cd02195">
    <property type="entry name" value="SelD"/>
    <property type="match status" value="1"/>
</dbReference>
<dbReference type="SUPFAM" id="SSF55326">
    <property type="entry name" value="PurM N-terminal domain-like"/>
    <property type="match status" value="1"/>
</dbReference>
<dbReference type="HAMAP" id="MF_00625">
    <property type="entry name" value="SelD"/>
    <property type="match status" value="1"/>
</dbReference>
<dbReference type="InterPro" id="IPR036676">
    <property type="entry name" value="PurM-like_C_sf"/>
</dbReference>
<dbReference type="GO" id="GO:0000287">
    <property type="term" value="F:magnesium ion binding"/>
    <property type="evidence" value="ECO:0007669"/>
    <property type="project" value="UniProtKB-UniRule"/>
</dbReference>
<keyword evidence="8 9" id="KW-0711">Selenium</keyword>
<dbReference type="Pfam" id="PF00586">
    <property type="entry name" value="AIRS"/>
    <property type="match status" value="1"/>
</dbReference>
<evidence type="ECO:0000256" key="6">
    <source>
        <dbReference type="ARBA" id="ARBA00022840"/>
    </source>
</evidence>
<accession>A0AAN1XZU1</accession>
<feature type="binding site" evidence="9">
    <location>
        <position position="228"/>
    </location>
    <ligand>
        <name>Mg(2+)</name>
        <dbReference type="ChEBI" id="CHEBI:18420"/>
    </ligand>
</feature>
<dbReference type="GO" id="GO:0016260">
    <property type="term" value="P:selenocysteine biosynthetic process"/>
    <property type="evidence" value="ECO:0007669"/>
    <property type="project" value="InterPro"/>
</dbReference>
<dbReference type="PIRSF" id="PIRSF036407">
    <property type="entry name" value="Selenphspht_syn"/>
    <property type="match status" value="1"/>
</dbReference>
<evidence type="ECO:0000256" key="9">
    <source>
        <dbReference type="HAMAP-Rule" id="MF_00625"/>
    </source>
</evidence>
<dbReference type="InterPro" id="IPR036921">
    <property type="entry name" value="PurM-like_N_sf"/>
</dbReference>
<evidence type="ECO:0000256" key="7">
    <source>
        <dbReference type="ARBA" id="ARBA00022842"/>
    </source>
</evidence>
<dbReference type="SUPFAM" id="SSF56042">
    <property type="entry name" value="PurM C-terminal domain-like"/>
    <property type="match status" value="1"/>
</dbReference>
<feature type="binding site" description="in other chain" evidence="9">
    <location>
        <position position="69"/>
    </location>
    <ligand>
        <name>ATP</name>
        <dbReference type="ChEBI" id="CHEBI:30616"/>
        <note>ligand shared between dimeric partners</note>
    </ligand>
</feature>
<keyword evidence="7 9" id="KW-0460">Magnesium</keyword>
<gene>
    <name evidence="9 12" type="primary">selD</name>
    <name evidence="12" type="ORF">WPS_31570</name>
</gene>
<feature type="binding site" description="in other chain" evidence="9">
    <location>
        <position position="92"/>
    </location>
    <ligand>
        <name>ATP</name>
        <dbReference type="ChEBI" id="CHEBI:30616"/>
        <note>ligand shared between dimeric partners</note>
    </ligand>
</feature>
<protein>
    <recommendedName>
        <fullName evidence="9">Selenide, water dikinase</fullName>
        <ecNumber evidence="9">2.7.9.3</ecNumber>
    </recommendedName>
    <alternativeName>
        <fullName evidence="9">Selenium donor protein</fullName>
    </alternativeName>
    <alternativeName>
        <fullName evidence="9">Selenophosphate synthase</fullName>
    </alternativeName>
</protein>
<comment type="function">
    <text evidence="9">Synthesizes selenophosphate from selenide and ATP.</text>
</comment>
<evidence type="ECO:0000259" key="10">
    <source>
        <dbReference type="Pfam" id="PF00586"/>
    </source>
</evidence>
<dbReference type="PANTHER" id="PTHR10256:SF0">
    <property type="entry name" value="INACTIVE SELENIDE, WATER DIKINASE-LIKE PROTEIN-RELATED"/>
    <property type="match status" value="1"/>
</dbReference>
<feature type="domain" description="PurM-like C-terminal" evidence="11">
    <location>
        <begin position="170"/>
        <end position="347"/>
    </location>
</feature>
<dbReference type="Gene3D" id="3.90.650.10">
    <property type="entry name" value="PurM-like C-terminal domain"/>
    <property type="match status" value="1"/>
</dbReference>
<feature type="binding site" evidence="9">
    <location>
        <position position="52"/>
    </location>
    <ligand>
        <name>Mg(2+)</name>
        <dbReference type="ChEBI" id="CHEBI:18420"/>
    </ligand>
</feature>
<dbReference type="Pfam" id="PF02769">
    <property type="entry name" value="AIRS_C"/>
    <property type="match status" value="1"/>
</dbReference>
<feature type="active site" evidence="9">
    <location>
        <position position="19"/>
    </location>
</feature>
<keyword evidence="5 9" id="KW-0418">Kinase</keyword>
<evidence type="ECO:0000313" key="12">
    <source>
        <dbReference type="EMBL" id="BDE07881.1"/>
    </source>
</evidence>
<dbReference type="InterPro" id="IPR004536">
    <property type="entry name" value="SPS/SelD"/>
</dbReference>